<dbReference type="InterPro" id="IPR003661">
    <property type="entry name" value="HisK_dim/P_dom"/>
</dbReference>
<sequence length="461" mass="52551">MGSDNNEQQDYLREEESTESLRNRIDKIIAATSNHQKFSDTGDEMQRLIHELQVHQVELEIQNEELRLAREEKEAGLERYTELYDFAPVGYFTLDGIGTIRQVNLSGAAMLGVERAFIIGRKLQYFLQSKSLPVFSQFIRNAAGFPDEKIHNTVLSLKGNPPVTVQARLHINEAGDEYFMAVTDITEQKASEEHILYLNQVLLTVQNVNRLLIREKNPDRLLQATCEIMSKSGGFENAWIVRVDENNTFLAAYGSDAGRPFTDLELFLKQDGIPWCQEEALKQKDVISITDRPAECSQCPMSSFYAKKISLICSLRYEEELYGTLSVILPEIVALKREDTDLFKEVCDDVAFGLHTIGLEQKGARSLVQIQQNMMQLATLNDEIRNPLTVIKALTDTNHTEENRKIIEEQIDSIDYIIRKLDLGWLNSEKTWNYLMKNYGIPKPDNNSGAGQELNDRNPGH</sequence>
<dbReference type="SUPFAM" id="SSF55781">
    <property type="entry name" value="GAF domain-like"/>
    <property type="match status" value="1"/>
</dbReference>
<protein>
    <submittedName>
        <fullName evidence="4">PAS domain S-box protein</fullName>
    </submittedName>
</protein>
<dbReference type="Gene3D" id="3.30.450.20">
    <property type="entry name" value="PAS domain"/>
    <property type="match status" value="1"/>
</dbReference>
<dbReference type="RefSeq" id="WP_257743051.1">
    <property type="nucleotide sequence ID" value="NZ_CP096115.1"/>
</dbReference>
<organism evidence="4 5">
    <name type="scientific">Methanoplanus endosymbiosus</name>
    <dbReference type="NCBI Taxonomy" id="33865"/>
    <lineage>
        <taxon>Archaea</taxon>
        <taxon>Methanobacteriati</taxon>
        <taxon>Methanobacteriota</taxon>
        <taxon>Stenosarchaea group</taxon>
        <taxon>Methanomicrobia</taxon>
        <taxon>Methanomicrobiales</taxon>
        <taxon>Methanomicrobiaceae</taxon>
        <taxon>Methanoplanus</taxon>
    </lineage>
</organism>
<dbReference type="InterPro" id="IPR003018">
    <property type="entry name" value="GAF"/>
</dbReference>
<dbReference type="SMART" id="SM00388">
    <property type="entry name" value="HisKA"/>
    <property type="match status" value="1"/>
</dbReference>
<evidence type="ECO:0000259" key="3">
    <source>
        <dbReference type="SMART" id="SM00388"/>
    </source>
</evidence>
<dbReference type="InterPro" id="IPR029016">
    <property type="entry name" value="GAF-like_dom_sf"/>
</dbReference>
<evidence type="ECO:0000259" key="2">
    <source>
        <dbReference type="SMART" id="SM00091"/>
    </source>
</evidence>
<dbReference type="Pfam" id="PF13188">
    <property type="entry name" value="PAS_8"/>
    <property type="match status" value="1"/>
</dbReference>
<reference evidence="4" key="1">
    <citation type="submission" date="2022-04" db="EMBL/GenBank/DDBJ databases">
        <title>Complete genome of Methanoplanus endosymbiosus DSM 3599.</title>
        <authorList>
            <person name="Chen S.-C."/>
            <person name="You Y.-T."/>
            <person name="Zhou Y.-Z."/>
            <person name="Lai M.-C."/>
        </authorList>
    </citation>
    <scope>NUCLEOTIDE SEQUENCE</scope>
    <source>
        <strain evidence="4">DSM 3599</strain>
    </source>
</reference>
<dbReference type="EMBL" id="CP096115">
    <property type="protein sequence ID" value="UUX92907.1"/>
    <property type="molecule type" value="Genomic_DNA"/>
</dbReference>
<evidence type="ECO:0000313" key="4">
    <source>
        <dbReference type="EMBL" id="UUX92907.1"/>
    </source>
</evidence>
<dbReference type="NCBIfam" id="TIGR00229">
    <property type="entry name" value="sensory_box"/>
    <property type="match status" value="1"/>
</dbReference>
<dbReference type="Pfam" id="PF00512">
    <property type="entry name" value="HisKA"/>
    <property type="match status" value="1"/>
</dbReference>
<proteinExistence type="predicted"/>
<dbReference type="GO" id="GO:0000155">
    <property type="term" value="F:phosphorelay sensor kinase activity"/>
    <property type="evidence" value="ECO:0007669"/>
    <property type="project" value="InterPro"/>
</dbReference>
<dbReference type="SUPFAM" id="SSF55785">
    <property type="entry name" value="PYP-like sensor domain (PAS domain)"/>
    <property type="match status" value="1"/>
</dbReference>
<dbReference type="Gene3D" id="3.30.450.40">
    <property type="match status" value="1"/>
</dbReference>
<feature type="coiled-coil region" evidence="1">
    <location>
        <begin position="45"/>
        <end position="83"/>
    </location>
</feature>
<dbReference type="KEGG" id="mend:L6E24_01910"/>
<feature type="domain" description="Signal transduction histidine kinase dimerisation/phosphoacceptor" evidence="3">
    <location>
        <begin position="372"/>
        <end position="429"/>
    </location>
</feature>
<accession>A0A9E7THH5</accession>
<keyword evidence="5" id="KW-1185">Reference proteome</keyword>
<name>A0A9E7THH5_9EURY</name>
<feature type="domain" description="PAS" evidence="2">
    <location>
        <begin position="78"/>
        <end position="144"/>
    </location>
</feature>
<dbReference type="Proteomes" id="UP001060368">
    <property type="component" value="Chromosome"/>
</dbReference>
<dbReference type="CDD" id="cd00130">
    <property type="entry name" value="PAS"/>
    <property type="match status" value="1"/>
</dbReference>
<evidence type="ECO:0000313" key="5">
    <source>
        <dbReference type="Proteomes" id="UP001060368"/>
    </source>
</evidence>
<gene>
    <name evidence="4" type="ORF">L6E24_01910</name>
</gene>
<dbReference type="GeneID" id="74306411"/>
<dbReference type="Pfam" id="PF13185">
    <property type="entry name" value="GAF_2"/>
    <property type="match status" value="1"/>
</dbReference>
<keyword evidence="1" id="KW-0175">Coiled coil</keyword>
<dbReference type="InterPro" id="IPR000014">
    <property type="entry name" value="PAS"/>
</dbReference>
<dbReference type="InterPro" id="IPR035965">
    <property type="entry name" value="PAS-like_dom_sf"/>
</dbReference>
<dbReference type="AlphaFoldDB" id="A0A9E7THH5"/>
<dbReference type="SMART" id="SM00091">
    <property type="entry name" value="PAS"/>
    <property type="match status" value="1"/>
</dbReference>
<evidence type="ECO:0000256" key="1">
    <source>
        <dbReference type="SAM" id="Coils"/>
    </source>
</evidence>